<accession>A0A6G1IUN1</accession>
<evidence type="ECO:0000256" key="1">
    <source>
        <dbReference type="SAM" id="MobiDB-lite"/>
    </source>
</evidence>
<proteinExistence type="predicted"/>
<gene>
    <name evidence="2" type="ORF">K458DRAFT_479244</name>
</gene>
<dbReference type="Pfam" id="PF12311">
    <property type="entry name" value="DUF3632"/>
    <property type="match status" value="1"/>
</dbReference>
<dbReference type="AlphaFoldDB" id="A0A6G1IUN1"/>
<evidence type="ECO:0000313" key="3">
    <source>
        <dbReference type="Proteomes" id="UP000799291"/>
    </source>
</evidence>
<sequence>MFNCHAQTDLEVQEAISSISSEPDLIDAVCKIRKQFRIKENSLYYPLYYTREANRENAQFDDLWNCILHSAKRTWFRDKGAHTKLLHILRTIKRNPYPPNRYNGYGPGCIFSCLWGFDRTLSLFLRDNPGYGSGYTQPESHAWTNLNYFAACITKDDPENPWGNWVYCIEAMRAVLEDDMNDDEPHQRSRPGTAIQRYNSLVPAAAVWVLVLGKTLYEKKQDLTPVIGAKRPNYAFGGKLYHGPSGFNKERWTLWKKRFGEISQMGGLNDETRDLAREAFNEMEQNERPAVGSRYLLRPRKTKPSDSDQ</sequence>
<dbReference type="OrthoDB" id="3350591at2759"/>
<dbReference type="InterPro" id="IPR053204">
    <property type="entry name" value="Oxopyrrolidines_Biosynth-assoc"/>
</dbReference>
<dbReference type="PANTHER" id="PTHR38797">
    <property type="entry name" value="NUCLEAR PORE COMPLEX PROTEIN NUP85-RELATED"/>
    <property type="match status" value="1"/>
</dbReference>
<dbReference type="InterPro" id="IPR022085">
    <property type="entry name" value="OpdG"/>
</dbReference>
<protein>
    <submittedName>
        <fullName evidence="2">Uncharacterized protein</fullName>
    </submittedName>
</protein>
<dbReference type="PANTHER" id="PTHR38797:SF4">
    <property type="entry name" value="NUCLEAR PORE COMPLEX PROTEIN NUP85"/>
    <property type="match status" value="1"/>
</dbReference>
<dbReference type="Proteomes" id="UP000799291">
    <property type="component" value="Unassembled WGS sequence"/>
</dbReference>
<feature type="region of interest" description="Disordered" evidence="1">
    <location>
        <begin position="282"/>
        <end position="309"/>
    </location>
</feature>
<dbReference type="EMBL" id="MU005590">
    <property type="protein sequence ID" value="KAF2681680.1"/>
    <property type="molecule type" value="Genomic_DNA"/>
</dbReference>
<name>A0A6G1IUN1_9PLEO</name>
<reference evidence="2" key="1">
    <citation type="journal article" date="2020" name="Stud. Mycol.">
        <title>101 Dothideomycetes genomes: a test case for predicting lifestyles and emergence of pathogens.</title>
        <authorList>
            <person name="Haridas S."/>
            <person name="Albert R."/>
            <person name="Binder M."/>
            <person name="Bloem J."/>
            <person name="Labutti K."/>
            <person name="Salamov A."/>
            <person name="Andreopoulos B."/>
            <person name="Baker S."/>
            <person name="Barry K."/>
            <person name="Bills G."/>
            <person name="Bluhm B."/>
            <person name="Cannon C."/>
            <person name="Castanera R."/>
            <person name="Culley D."/>
            <person name="Daum C."/>
            <person name="Ezra D."/>
            <person name="Gonzalez J."/>
            <person name="Henrissat B."/>
            <person name="Kuo A."/>
            <person name="Liang C."/>
            <person name="Lipzen A."/>
            <person name="Lutzoni F."/>
            <person name="Magnuson J."/>
            <person name="Mondo S."/>
            <person name="Nolan M."/>
            <person name="Ohm R."/>
            <person name="Pangilinan J."/>
            <person name="Park H.-J."/>
            <person name="Ramirez L."/>
            <person name="Alfaro M."/>
            <person name="Sun H."/>
            <person name="Tritt A."/>
            <person name="Yoshinaga Y."/>
            <person name="Zwiers L.-H."/>
            <person name="Turgeon B."/>
            <person name="Goodwin S."/>
            <person name="Spatafora J."/>
            <person name="Crous P."/>
            <person name="Grigoriev I."/>
        </authorList>
    </citation>
    <scope>NUCLEOTIDE SEQUENCE</scope>
    <source>
        <strain evidence="2">CBS 122367</strain>
    </source>
</reference>
<organism evidence="2 3">
    <name type="scientific">Lentithecium fluviatile CBS 122367</name>
    <dbReference type="NCBI Taxonomy" id="1168545"/>
    <lineage>
        <taxon>Eukaryota</taxon>
        <taxon>Fungi</taxon>
        <taxon>Dikarya</taxon>
        <taxon>Ascomycota</taxon>
        <taxon>Pezizomycotina</taxon>
        <taxon>Dothideomycetes</taxon>
        <taxon>Pleosporomycetidae</taxon>
        <taxon>Pleosporales</taxon>
        <taxon>Massarineae</taxon>
        <taxon>Lentitheciaceae</taxon>
        <taxon>Lentithecium</taxon>
    </lineage>
</organism>
<keyword evidence="3" id="KW-1185">Reference proteome</keyword>
<evidence type="ECO:0000313" key="2">
    <source>
        <dbReference type="EMBL" id="KAF2681680.1"/>
    </source>
</evidence>